<reference evidence="1 2" key="1">
    <citation type="submission" date="2017-06" db="EMBL/GenBank/DDBJ databases">
        <authorList>
            <person name="Kim H.J."/>
            <person name="Triplett B.A."/>
        </authorList>
    </citation>
    <scope>NUCLEOTIDE SEQUENCE [LARGE SCALE GENOMIC DNA]</scope>
    <source>
        <strain evidence="1 2">DSM 25597</strain>
    </source>
</reference>
<dbReference type="RefSeq" id="WP_089373954.1">
    <property type="nucleotide sequence ID" value="NZ_BMEP01000011.1"/>
</dbReference>
<dbReference type="EMBL" id="FZNY01000012">
    <property type="protein sequence ID" value="SNS36928.1"/>
    <property type="molecule type" value="Genomic_DNA"/>
</dbReference>
<evidence type="ECO:0000313" key="2">
    <source>
        <dbReference type="Proteomes" id="UP000198379"/>
    </source>
</evidence>
<keyword evidence="2" id="KW-1185">Reference proteome</keyword>
<name>A0A239DY52_9FLAO</name>
<accession>A0A239DY52</accession>
<dbReference type="AlphaFoldDB" id="A0A239DY52"/>
<proteinExistence type="predicted"/>
<organism evidence="1 2">
    <name type="scientific">Dokdonia pacifica</name>
    <dbReference type="NCBI Taxonomy" id="1627892"/>
    <lineage>
        <taxon>Bacteria</taxon>
        <taxon>Pseudomonadati</taxon>
        <taxon>Bacteroidota</taxon>
        <taxon>Flavobacteriia</taxon>
        <taxon>Flavobacteriales</taxon>
        <taxon>Flavobacteriaceae</taxon>
        <taxon>Dokdonia</taxon>
    </lineage>
</organism>
<dbReference type="Proteomes" id="UP000198379">
    <property type="component" value="Unassembled WGS sequence"/>
</dbReference>
<dbReference type="OrthoDB" id="1191404at2"/>
<gene>
    <name evidence="1" type="ORF">SAMN06265376_112103</name>
</gene>
<sequence>MLKKIGNLGESLSKDAQREVNGGMLREDTCNNPYINEGGPCDQGYYPHPIYGHCVCCAY</sequence>
<protein>
    <submittedName>
        <fullName evidence="1">Uncharacterized protein</fullName>
    </submittedName>
</protein>
<evidence type="ECO:0000313" key="1">
    <source>
        <dbReference type="EMBL" id="SNS36928.1"/>
    </source>
</evidence>